<dbReference type="AlphaFoldDB" id="A0A0A9AND1"/>
<protein>
    <submittedName>
        <fullName evidence="1">Uncharacterized protein</fullName>
    </submittedName>
</protein>
<reference evidence="1" key="1">
    <citation type="submission" date="2014-09" db="EMBL/GenBank/DDBJ databases">
        <authorList>
            <person name="Magalhaes I.L.F."/>
            <person name="Oliveira U."/>
            <person name="Santos F.R."/>
            <person name="Vidigal T.H.D.A."/>
            <person name="Brescovit A.D."/>
            <person name="Santos A.J."/>
        </authorList>
    </citation>
    <scope>NUCLEOTIDE SEQUENCE</scope>
    <source>
        <tissue evidence="1">Shoot tissue taken approximately 20 cm above the soil surface</tissue>
    </source>
</reference>
<dbReference type="EMBL" id="GBRH01244661">
    <property type="protein sequence ID" value="JAD53234.1"/>
    <property type="molecule type" value="Transcribed_RNA"/>
</dbReference>
<reference evidence="1" key="2">
    <citation type="journal article" date="2015" name="Data Brief">
        <title>Shoot transcriptome of the giant reed, Arundo donax.</title>
        <authorList>
            <person name="Barrero R.A."/>
            <person name="Guerrero F.D."/>
            <person name="Moolhuijzen P."/>
            <person name="Goolsby J.A."/>
            <person name="Tidwell J."/>
            <person name="Bellgard S.E."/>
            <person name="Bellgard M.I."/>
        </authorList>
    </citation>
    <scope>NUCLEOTIDE SEQUENCE</scope>
    <source>
        <tissue evidence="1">Shoot tissue taken approximately 20 cm above the soil surface</tissue>
    </source>
</reference>
<evidence type="ECO:0000313" key="1">
    <source>
        <dbReference type="EMBL" id="JAD53234.1"/>
    </source>
</evidence>
<name>A0A0A9AND1_ARUDO</name>
<proteinExistence type="predicted"/>
<sequence length="18" mass="1810">MVRGSSVQGPRGGLALKP</sequence>
<organism evidence="1">
    <name type="scientific">Arundo donax</name>
    <name type="common">Giant reed</name>
    <name type="synonym">Donax arundinaceus</name>
    <dbReference type="NCBI Taxonomy" id="35708"/>
    <lineage>
        <taxon>Eukaryota</taxon>
        <taxon>Viridiplantae</taxon>
        <taxon>Streptophyta</taxon>
        <taxon>Embryophyta</taxon>
        <taxon>Tracheophyta</taxon>
        <taxon>Spermatophyta</taxon>
        <taxon>Magnoliopsida</taxon>
        <taxon>Liliopsida</taxon>
        <taxon>Poales</taxon>
        <taxon>Poaceae</taxon>
        <taxon>PACMAD clade</taxon>
        <taxon>Arundinoideae</taxon>
        <taxon>Arundineae</taxon>
        <taxon>Arundo</taxon>
    </lineage>
</organism>
<accession>A0A0A9AND1</accession>